<organism evidence="1 2">
    <name type="scientific">Bacteroides salyersiae</name>
    <dbReference type="NCBI Taxonomy" id="291644"/>
    <lineage>
        <taxon>Bacteria</taxon>
        <taxon>Pseudomonadati</taxon>
        <taxon>Bacteroidota</taxon>
        <taxon>Bacteroidia</taxon>
        <taxon>Bacteroidales</taxon>
        <taxon>Bacteroidaceae</taxon>
        <taxon>Bacteroides</taxon>
    </lineage>
</organism>
<dbReference type="RefSeq" id="WP_130059785.1">
    <property type="nucleotide sequence ID" value="NZ_JADNPJ010000005.1"/>
</dbReference>
<proteinExistence type="predicted"/>
<evidence type="ECO:0000313" key="1">
    <source>
        <dbReference type="EMBL" id="KAA3758875.1"/>
    </source>
</evidence>
<sequence>MSLFTEEDKIFEAWKKVLENSHLVTDGIVDEKKWLESSPKILFVLKEANHKGKPHSASLSREWLYDGAGSNTWGNIALWTHAIRHYKENLQWSDEINLRSLEKARRKHHLQTVAAMNLKKTPGGANTNKAELREFVKKHKGLLRSQVDLYWSQTDIIVCCGVEVGSLFRSLVKDISLQKHVFETADKEMAKKILYYQTGDGKLIIDFYHPQAHISKGFMYNSIRDIVSLFYKS</sequence>
<evidence type="ECO:0000313" key="2">
    <source>
        <dbReference type="Proteomes" id="UP000422221"/>
    </source>
</evidence>
<comment type="caution">
    <text evidence="1">The sequence shown here is derived from an EMBL/GenBank/DDBJ whole genome shotgun (WGS) entry which is preliminary data.</text>
</comment>
<reference evidence="1 2" key="1">
    <citation type="journal article" date="2019" name="Nat. Med.">
        <title>A library of human gut bacterial isolates paired with longitudinal multiomics data enables mechanistic microbiome research.</title>
        <authorList>
            <person name="Poyet M."/>
            <person name="Groussin M."/>
            <person name="Gibbons S.M."/>
            <person name="Avila-Pacheco J."/>
            <person name="Jiang X."/>
            <person name="Kearney S.M."/>
            <person name="Perrotta A.R."/>
            <person name="Berdy B."/>
            <person name="Zhao S."/>
            <person name="Lieberman T.D."/>
            <person name="Swanson P.K."/>
            <person name="Smith M."/>
            <person name="Roesemann S."/>
            <person name="Alexander J.E."/>
            <person name="Rich S.A."/>
            <person name="Livny J."/>
            <person name="Vlamakis H."/>
            <person name="Clish C."/>
            <person name="Bullock K."/>
            <person name="Deik A."/>
            <person name="Scott J."/>
            <person name="Pierce K.A."/>
            <person name="Xavier R.J."/>
            <person name="Alm E.J."/>
        </authorList>
    </citation>
    <scope>NUCLEOTIDE SEQUENCE [LARGE SCALE GENOMIC DNA]</scope>
    <source>
        <strain evidence="1 2">BIOML-A10</strain>
    </source>
</reference>
<dbReference type="Proteomes" id="UP000422221">
    <property type="component" value="Unassembled WGS sequence"/>
</dbReference>
<dbReference type="EMBL" id="VWMK01000025">
    <property type="protein sequence ID" value="KAA3758875.1"/>
    <property type="molecule type" value="Genomic_DNA"/>
</dbReference>
<gene>
    <name evidence="1" type="ORF">F3F73_20250</name>
</gene>
<name>A0A7J4XDV7_9BACE</name>
<dbReference type="AlphaFoldDB" id="A0A7J4XDV7"/>
<accession>A0A7J4XDV7</accession>
<protein>
    <submittedName>
        <fullName evidence="1">Uncharacterized protein</fullName>
    </submittedName>
</protein>